<dbReference type="Pfam" id="PF12833">
    <property type="entry name" value="HTH_18"/>
    <property type="match status" value="1"/>
</dbReference>
<organism evidence="4 5">
    <name type="scientific">Planctobacterium marinum</name>
    <dbReference type="NCBI Taxonomy" id="1631968"/>
    <lineage>
        <taxon>Bacteria</taxon>
        <taxon>Pseudomonadati</taxon>
        <taxon>Pseudomonadota</taxon>
        <taxon>Gammaproteobacteria</taxon>
        <taxon>Alteromonadales</taxon>
        <taxon>Alteromonadaceae</taxon>
        <taxon>Planctobacterium</taxon>
    </lineage>
</organism>
<keyword evidence="1" id="KW-0238">DNA-binding</keyword>
<evidence type="ECO:0000313" key="5">
    <source>
        <dbReference type="Proteomes" id="UP001333710"/>
    </source>
</evidence>
<dbReference type="InterPro" id="IPR018060">
    <property type="entry name" value="HTH_AraC"/>
</dbReference>
<evidence type="ECO:0000259" key="3">
    <source>
        <dbReference type="PROSITE" id="PS01124"/>
    </source>
</evidence>
<sequence length="369" mass="42871">MLSLGFILWLIPLVLIWVRYDNMPHASNVLFAILLLPFVMLDEILRFSGLLPEFPFLIGVFQFIPVLLAAQVYLAMHNMLIEKPVHNKWVHKAIATFFFVAQVPFLLFSDEAKVALFSNPPMGAIADNWPFYVYYMFINFAILIYALKIDDMVKEYDFHLSDQVVDITQYELPETMKLFSGLVSISFGAILLVIVTALNLIQFSYWQGIISLLHFGIFYVIILLLLQRRRYSPCPIDAEDLSDRTYSEEEMRLTLAKAERAIIRNKLYKALGLRLRTLADLAEIEPKDLAVATRSILNRNFRAYMYHYRLEYAKKIILRSDIKISAIAKRLGFTSEKVLSEMFVKYVQNMASDDALSQEEHDRLMHRKN</sequence>
<feature type="transmembrane region" description="Helical" evidence="2">
    <location>
        <begin position="129"/>
        <end position="147"/>
    </location>
</feature>
<evidence type="ECO:0000256" key="1">
    <source>
        <dbReference type="ARBA" id="ARBA00023125"/>
    </source>
</evidence>
<gene>
    <name evidence="4" type="ORF">MACH26_10860</name>
</gene>
<name>A0AA48I447_9ALTE</name>
<reference evidence="4" key="1">
    <citation type="submission" date="2023-01" db="EMBL/GenBank/DDBJ databases">
        <title>Complete genome sequence of Planctobacterium marinum strain Dej080120_11.</title>
        <authorList>
            <person name="Ueki S."/>
            <person name="Maruyama F."/>
        </authorList>
    </citation>
    <scope>NUCLEOTIDE SEQUENCE</scope>
    <source>
        <strain evidence="4">Dej080120_11</strain>
    </source>
</reference>
<feature type="domain" description="HTH araC/xylS-type" evidence="3">
    <location>
        <begin position="257"/>
        <end position="346"/>
    </location>
</feature>
<accession>A0AA48I447</accession>
<evidence type="ECO:0000256" key="2">
    <source>
        <dbReference type="SAM" id="Phobius"/>
    </source>
</evidence>
<dbReference type="GO" id="GO:0003700">
    <property type="term" value="F:DNA-binding transcription factor activity"/>
    <property type="evidence" value="ECO:0007669"/>
    <property type="project" value="InterPro"/>
</dbReference>
<keyword evidence="2" id="KW-0812">Transmembrane</keyword>
<dbReference type="EMBL" id="AP027272">
    <property type="protein sequence ID" value="BDX05565.1"/>
    <property type="molecule type" value="Genomic_DNA"/>
</dbReference>
<dbReference type="PROSITE" id="PS01124">
    <property type="entry name" value="HTH_ARAC_FAMILY_2"/>
    <property type="match status" value="1"/>
</dbReference>
<dbReference type="SMART" id="SM00342">
    <property type="entry name" value="HTH_ARAC"/>
    <property type="match status" value="1"/>
</dbReference>
<keyword evidence="5" id="KW-1185">Reference proteome</keyword>
<feature type="transmembrane region" description="Helical" evidence="2">
    <location>
        <begin position="6"/>
        <end position="22"/>
    </location>
</feature>
<dbReference type="KEGG" id="pmaw:MACH26_10860"/>
<feature type="transmembrane region" description="Helical" evidence="2">
    <location>
        <begin position="29"/>
        <end position="48"/>
    </location>
</feature>
<protein>
    <recommendedName>
        <fullName evidence="3">HTH araC/xylS-type domain-containing protein</fullName>
    </recommendedName>
</protein>
<feature type="transmembrane region" description="Helical" evidence="2">
    <location>
        <begin position="89"/>
        <end position="109"/>
    </location>
</feature>
<dbReference type="Gene3D" id="1.10.10.60">
    <property type="entry name" value="Homeodomain-like"/>
    <property type="match status" value="1"/>
</dbReference>
<dbReference type="Proteomes" id="UP001333710">
    <property type="component" value="Chromosome"/>
</dbReference>
<evidence type="ECO:0000313" key="4">
    <source>
        <dbReference type="EMBL" id="BDX05565.1"/>
    </source>
</evidence>
<dbReference type="AlphaFoldDB" id="A0AA48I447"/>
<dbReference type="PANTHER" id="PTHR43280:SF2">
    <property type="entry name" value="HTH-TYPE TRANSCRIPTIONAL REGULATOR EXSA"/>
    <property type="match status" value="1"/>
</dbReference>
<keyword evidence="2" id="KW-1133">Transmembrane helix</keyword>
<feature type="transmembrane region" description="Helical" evidence="2">
    <location>
        <begin position="54"/>
        <end position="77"/>
    </location>
</feature>
<feature type="transmembrane region" description="Helical" evidence="2">
    <location>
        <begin position="178"/>
        <end position="198"/>
    </location>
</feature>
<feature type="transmembrane region" description="Helical" evidence="2">
    <location>
        <begin position="204"/>
        <end position="226"/>
    </location>
</feature>
<dbReference type="PANTHER" id="PTHR43280">
    <property type="entry name" value="ARAC-FAMILY TRANSCRIPTIONAL REGULATOR"/>
    <property type="match status" value="1"/>
</dbReference>
<dbReference type="GO" id="GO:0043565">
    <property type="term" value="F:sequence-specific DNA binding"/>
    <property type="evidence" value="ECO:0007669"/>
    <property type="project" value="InterPro"/>
</dbReference>
<proteinExistence type="predicted"/>
<keyword evidence="2" id="KW-0472">Membrane</keyword>